<evidence type="ECO:0000313" key="2">
    <source>
        <dbReference type="EMBL" id="KRG60575.1"/>
    </source>
</evidence>
<reference evidence="2 3" key="1">
    <citation type="submission" date="2015-05" db="EMBL/GenBank/DDBJ databases">
        <title>Genome sequencing and analysis of members of genus Stenotrophomonas.</title>
        <authorList>
            <person name="Patil P.P."/>
            <person name="Midha S."/>
            <person name="Patil P.B."/>
        </authorList>
    </citation>
    <scope>NUCLEOTIDE SEQUENCE [LARGE SCALE GENOMIC DNA]</scope>
    <source>
        <strain evidence="2 3">DSM 12575</strain>
    </source>
</reference>
<name>A0ABR5NP69_9GAMM</name>
<feature type="compositionally biased region" description="Basic and acidic residues" evidence="1">
    <location>
        <begin position="70"/>
        <end position="81"/>
    </location>
</feature>
<organism evidence="2 3">
    <name type="scientific">Stenotrophomonas nitritireducens</name>
    <dbReference type="NCBI Taxonomy" id="83617"/>
    <lineage>
        <taxon>Bacteria</taxon>
        <taxon>Pseudomonadati</taxon>
        <taxon>Pseudomonadota</taxon>
        <taxon>Gammaproteobacteria</taxon>
        <taxon>Lysobacterales</taxon>
        <taxon>Lysobacteraceae</taxon>
        <taxon>Stenotrophomonas</taxon>
    </lineage>
</organism>
<sequence length="114" mass="12729">MIDIGLGVEAPDVTAIGLCHDKIAIGVEDDEVAARFGPVFMPAHELDGLRPCLPGGDLRQRRHGGQQRSAKADGRERCPEKGVRKPCAHRLDTWRWEFHGEVPQVRSEWKMPLP</sequence>
<keyword evidence="3" id="KW-1185">Reference proteome</keyword>
<feature type="region of interest" description="Disordered" evidence="1">
    <location>
        <begin position="54"/>
        <end position="81"/>
    </location>
</feature>
<accession>A0ABR5NP69</accession>
<protein>
    <submittedName>
        <fullName evidence="2">Uncharacterized protein</fullName>
    </submittedName>
</protein>
<dbReference type="EMBL" id="LDJG01000002">
    <property type="protein sequence ID" value="KRG60575.1"/>
    <property type="molecule type" value="Genomic_DNA"/>
</dbReference>
<comment type="caution">
    <text evidence="2">The sequence shown here is derived from an EMBL/GenBank/DDBJ whole genome shotgun (WGS) entry which is preliminary data.</text>
</comment>
<dbReference type="Proteomes" id="UP000050902">
    <property type="component" value="Unassembled WGS sequence"/>
</dbReference>
<proteinExistence type="predicted"/>
<evidence type="ECO:0000313" key="3">
    <source>
        <dbReference type="Proteomes" id="UP000050902"/>
    </source>
</evidence>
<evidence type="ECO:0000256" key="1">
    <source>
        <dbReference type="SAM" id="MobiDB-lite"/>
    </source>
</evidence>
<gene>
    <name evidence="2" type="ORF">ABB22_01370</name>
</gene>